<keyword evidence="2" id="KW-0808">Transferase</keyword>
<dbReference type="SUPFAM" id="SSF55729">
    <property type="entry name" value="Acyl-CoA N-acyltransferases (Nat)"/>
    <property type="match status" value="1"/>
</dbReference>
<feature type="domain" description="N-acetyltransferase" evidence="1">
    <location>
        <begin position="18"/>
        <end position="154"/>
    </location>
</feature>
<dbReference type="PROSITE" id="PS51186">
    <property type="entry name" value="GNAT"/>
    <property type="match status" value="1"/>
</dbReference>
<dbReference type="Gene3D" id="3.40.630.30">
    <property type="match status" value="1"/>
</dbReference>
<dbReference type="Proteomes" id="UP000586827">
    <property type="component" value="Unassembled WGS sequence"/>
</dbReference>
<comment type="caution">
    <text evidence="2">The sequence shown here is derived from an EMBL/GenBank/DDBJ whole genome shotgun (WGS) entry which is preliminary data.</text>
</comment>
<organism evidence="2 3">
    <name type="scientific">Nocardia uniformis</name>
    <dbReference type="NCBI Taxonomy" id="53432"/>
    <lineage>
        <taxon>Bacteria</taxon>
        <taxon>Bacillati</taxon>
        <taxon>Actinomycetota</taxon>
        <taxon>Actinomycetes</taxon>
        <taxon>Mycobacteriales</taxon>
        <taxon>Nocardiaceae</taxon>
        <taxon>Nocardia</taxon>
    </lineage>
</organism>
<dbReference type="CDD" id="cd04301">
    <property type="entry name" value="NAT_SF"/>
    <property type="match status" value="1"/>
</dbReference>
<dbReference type="Pfam" id="PF00583">
    <property type="entry name" value="Acetyltransf_1"/>
    <property type="match status" value="1"/>
</dbReference>
<proteinExistence type="predicted"/>
<evidence type="ECO:0000313" key="2">
    <source>
        <dbReference type="EMBL" id="NNH68309.1"/>
    </source>
</evidence>
<sequence>MGVLPPQPFCPEDIPGDVTVRAMTNDDWDAVLPIYGEGIATRNATFETEVPAHADLDATWLARHRWVAELDGEVVGWAALASVSTRDYYGGVAETSVYVEDGMCGRGVGKALARTQIIAADQDGLWTLQTSAFPENRASIALYRGLVDRTALRR</sequence>
<gene>
    <name evidence="2" type="ORF">HLB23_00165</name>
</gene>
<name>A0A849BZW7_9NOCA</name>
<accession>A0A849BZW7</accession>
<evidence type="ECO:0000313" key="3">
    <source>
        <dbReference type="Proteomes" id="UP000586827"/>
    </source>
</evidence>
<dbReference type="GO" id="GO:0016747">
    <property type="term" value="F:acyltransferase activity, transferring groups other than amino-acyl groups"/>
    <property type="evidence" value="ECO:0007669"/>
    <property type="project" value="InterPro"/>
</dbReference>
<dbReference type="EMBL" id="JABELX010000001">
    <property type="protein sequence ID" value="NNH68309.1"/>
    <property type="molecule type" value="Genomic_DNA"/>
</dbReference>
<dbReference type="AlphaFoldDB" id="A0A849BZW7"/>
<dbReference type="InterPro" id="IPR000182">
    <property type="entry name" value="GNAT_dom"/>
</dbReference>
<dbReference type="InterPro" id="IPR016181">
    <property type="entry name" value="Acyl_CoA_acyltransferase"/>
</dbReference>
<protein>
    <submittedName>
        <fullName evidence="2">N-acetyltransferase</fullName>
    </submittedName>
</protein>
<evidence type="ECO:0000259" key="1">
    <source>
        <dbReference type="PROSITE" id="PS51186"/>
    </source>
</evidence>
<reference evidence="2 3" key="1">
    <citation type="submission" date="2020-05" db="EMBL/GenBank/DDBJ databases">
        <title>MicrobeNet Type strains.</title>
        <authorList>
            <person name="Nicholson A.C."/>
        </authorList>
    </citation>
    <scope>NUCLEOTIDE SEQUENCE [LARGE SCALE GENOMIC DNA]</scope>
    <source>
        <strain evidence="2 3">JCM 3224</strain>
    </source>
</reference>
<keyword evidence="3" id="KW-1185">Reference proteome</keyword>